<accession>A0ABT0RT81</accession>
<keyword evidence="1" id="KW-1133">Transmembrane helix</keyword>
<dbReference type="EMBL" id="JAMGBA010000001">
    <property type="protein sequence ID" value="MCL6698136.1"/>
    <property type="molecule type" value="Genomic_DNA"/>
</dbReference>
<keyword evidence="1" id="KW-0472">Membrane</keyword>
<name>A0ABT0RT81_9SPHN</name>
<sequence length="189" mass="20828">MTFQEMRLDFITRRKGSMALPMTGIIAYSAAALLSLVVDPRWHNLVLTLCFWSIMPIGAVMMKIRGEELGSPVENPLFGLAAKARVMALATWAIHIMVWIYAPELFPVSVGIGFALHWVVFSWTVDHPVGFIHLAMRIIFVIAAWHLVPGNRMGAVAAGIALAYAISVVQLSRIDWRTRLANFPATAGG</sequence>
<reference evidence="2 3" key="1">
    <citation type="submission" date="2022-05" db="EMBL/GenBank/DDBJ databases">
        <authorList>
            <person name="Jo J.-H."/>
            <person name="Im W.-T."/>
        </authorList>
    </citation>
    <scope>NUCLEOTIDE SEQUENCE [LARGE SCALE GENOMIC DNA]</scope>
    <source>
        <strain evidence="2 3">NSE70-1</strain>
    </source>
</reference>
<feature type="transmembrane region" description="Helical" evidence="1">
    <location>
        <begin position="131"/>
        <end position="148"/>
    </location>
</feature>
<feature type="transmembrane region" description="Helical" evidence="1">
    <location>
        <begin position="44"/>
        <end position="64"/>
    </location>
</feature>
<evidence type="ECO:0000313" key="2">
    <source>
        <dbReference type="EMBL" id="MCL6698136.1"/>
    </source>
</evidence>
<dbReference type="InterPro" id="IPR053824">
    <property type="entry name" value="DUF7010"/>
</dbReference>
<dbReference type="RefSeq" id="WP_249903475.1">
    <property type="nucleotide sequence ID" value="NZ_JAMGBA010000001.1"/>
</dbReference>
<feature type="transmembrane region" description="Helical" evidence="1">
    <location>
        <begin position="154"/>
        <end position="172"/>
    </location>
</feature>
<evidence type="ECO:0000313" key="3">
    <source>
        <dbReference type="Proteomes" id="UP001203410"/>
    </source>
</evidence>
<organism evidence="2 3">
    <name type="scientific">Sphingomonas caseinilyticus</name>
    <dbReference type="NCBI Taxonomy" id="2908205"/>
    <lineage>
        <taxon>Bacteria</taxon>
        <taxon>Pseudomonadati</taxon>
        <taxon>Pseudomonadota</taxon>
        <taxon>Alphaproteobacteria</taxon>
        <taxon>Sphingomonadales</taxon>
        <taxon>Sphingomonadaceae</taxon>
        <taxon>Sphingomonas</taxon>
    </lineage>
</organism>
<keyword evidence="3" id="KW-1185">Reference proteome</keyword>
<feature type="transmembrane region" description="Helical" evidence="1">
    <location>
        <begin position="20"/>
        <end position="38"/>
    </location>
</feature>
<keyword evidence="1" id="KW-0812">Transmembrane</keyword>
<gene>
    <name evidence="2" type="ORF">LZ496_04960</name>
</gene>
<dbReference type="Pfam" id="PF22765">
    <property type="entry name" value="DUF7010"/>
    <property type="match status" value="1"/>
</dbReference>
<proteinExistence type="predicted"/>
<dbReference type="Proteomes" id="UP001203410">
    <property type="component" value="Unassembled WGS sequence"/>
</dbReference>
<comment type="caution">
    <text evidence="2">The sequence shown here is derived from an EMBL/GenBank/DDBJ whole genome shotgun (WGS) entry which is preliminary data.</text>
</comment>
<protein>
    <submittedName>
        <fullName evidence="2">Uncharacterized protein</fullName>
    </submittedName>
</protein>
<evidence type="ECO:0000256" key="1">
    <source>
        <dbReference type="SAM" id="Phobius"/>
    </source>
</evidence>